<evidence type="ECO:0000313" key="2">
    <source>
        <dbReference type="Proteomes" id="UP000238701"/>
    </source>
</evidence>
<protein>
    <submittedName>
        <fullName evidence="1">Uncharacterized protein</fullName>
    </submittedName>
</protein>
<gene>
    <name evidence="1" type="ORF">SBA1_740007</name>
</gene>
<proteinExistence type="predicted"/>
<dbReference type="EMBL" id="OMOD01000171">
    <property type="protein sequence ID" value="SPF47393.1"/>
    <property type="molecule type" value="Genomic_DNA"/>
</dbReference>
<organism evidence="1 2">
    <name type="scientific">Candidatus Sulfotelmatobacter kueseliae</name>
    <dbReference type="NCBI Taxonomy" id="2042962"/>
    <lineage>
        <taxon>Bacteria</taxon>
        <taxon>Pseudomonadati</taxon>
        <taxon>Acidobacteriota</taxon>
        <taxon>Terriglobia</taxon>
        <taxon>Terriglobales</taxon>
        <taxon>Candidatus Korobacteraceae</taxon>
        <taxon>Candidatus Sulfotelmatobacter</taxon>
    </lineage>
</organism>
<accession>A0A2U3L653</accession>
<dbReference type="Proteomes" id="UP000238701">
    <property type="component" value="Unassembled WGS sequence"/>
</dbReference>
<dbReference type="AlphaFoldDB" id="A0A2U3L653"/>
<sequence>MPHKASGLPIVTQVATDAADFCRTHGQVSSAEPKILSCGPTSGMAGPEAASRDYLACTPRTEKPLKRCFS</sequence>
<reference evidence="2" key="1">
    <citation type="submission" date="2018-02" db="EMBL/GenBank/DDBJ databases">
        <authorList>
            <person name="Hausmann B."/>
        </authorList>
    </citation>
    <scope>NUCLEOTIDE SEQUENCE [LARGE SCALE GENOMIC DNA]</scope>
    <source>
        <strain evidence="2">Peat soil MAG SbA1</strain>
    </source>
</reference>
<name>A0A2U3L653_9BACT</name>
<evidence type="ECO:0000313" key="1">
    <source>
        <dbReference type="EMBL" id="SPF47393.1"/>
    </source>
</evidence>